<keyword evidence="5 9" id="KW-0479">Metal-binding</keyword>
<comment type="pathway">
    <text evidence="9">Carbohydrate biosynthesis; D-glycero-D-manno-heptose 7-phosphate biosynthesis; D-glycero-alpha-D-manno-heptose 7-phosphate and D-glycero-beta-D-manno-heptose 7-phosphate from sedoheptulose 7-phosphate: step 1/1.</text>
</comment>
<dbReference type="Proteomes" id="UP001229955">
    <property type="component" value="Chromosome"/>
</dbReference>
<proteinExistence type="inferred from homology"/>
<dbReference type="CDD" id="cd05006">
    <property type="entry name" value="SIS_GmhA"/>
    <property type="match status" value="1"/>
</dbReference>
<dbReference type="Gene3D" id="3.40.50.10490">
    <property type="entry name" value="Glucose-6-phosphate isomerase like protein, domain 1"/>
    <property type="match status" value="1"/>
</dbReference>
<feature type="binding site" evidence="9">
    <location>
        <position position="66"/>
    </location>
    <ligand>
        <name>substrate</name>
    </ligand>
</feature>
<feature type="domain" description="SIS" evidence="10">
    <location>
        <begin position="38"/>
        <end position="194"/>
    </location>
</feature>
<comment type="similarity">
    <text evidence="3 9">Belongs to the SIS family. GmhA subfamily.</text>
</comment>
<feature type="binding site" evidence="9">
    <location>
        <begin position="121"/>
        <end position="123"/>
    </location>
    <ligand>
        <name>substrate</name>
    </ligand>
</feature>
<comment type="cofactor">
    <cofactor evidence="9">
        <name>Zn(2+)</name>
        <dbReference type="ChEBI" id="CHEBI:29105"/>
    </cofactor>
    <text evidence="9">Binds 1 zinc ion per subunit.</text>
</comment>
<dbReference type="KEGG" id="pspc:Strain318_001754"/>
<evidence type="ECO:0000256" key="1">
    <source>
        <dbReference type="ARBA" id="ARBA00000348"/>
    </source>
</evidence>
<dbReference type="InterPro" id="IPR004515">
    <property type="entry name" value="Phosphoheptose_Isoase"/>
</dbReference>
<dbReference type="AlphaFoldDB" id="A0AA49K0D2"/>
<accession>A0AA49K0D2</accession>
<dbReference type="InterPro" id="IPR046348">
    <property type="entry name" value="SIS_dom_sf"/>
</dbReference>
<dbReference type="EC" id="5.3.1.28" evidence="9"/>
<dbReference type="Pfam" id="PF13580">
    <property type="entry name" value="SIS_2"/>
    <property type="match status" value="1"/>
</dbReference>
<evidence type="ECO:0000313" key="13">
    <source>
        <dbReference type="Proteomes" id="UP001229955"/>
    </source>
</evidence>
<organism evidence="12 13">
    <name type="scientific">Pseudogemmatithrix spongiicola</name>
    <dbReference type="NCBI Taxonomy" id="3062599"/>
    <lineage>
        <taxon>Bacteria</taxon>
        <taxon>Pseudomonadati</taxon>
        <taxon>Gemmatimonadota</taxon>
        <taxon>Gemmatimonadia</taxon>
        <taxon>Gemmatimonadales</taxon>
        <taxon>Gemmatimonadaceae</taxon>
        <taxon>Pseudogemmatithrix</taxon>
    </lineage>
</organism>
<feature type="binding site" evidence="9">
    <location>
        <begin position="53"/>
        <end position="55"/>
    </location>
    <ligand>
        <name>substrate</name>
    </ligand>
</feature>
<dbReference type="GO" id="GO:0008270">
    <property type="term" value="F:zinc ion binding"/>
    <property type="evidence" value="ECO:0007669"/>
    <property type="project" value="UniProtKB-UniRule"/>
</dbReference>
<comment type="miscellaneous">
    <text evidence="9">The reaction produces a racemic mixture of D-glycero-alpha-D-manno-heptose 7-phosphate and D-glycero-beta-D-manno-heptose 7-phosphate.</text>
</comment>
<evidence type="ECO:0000256" key="7">
    <source>
        <dbReference type="ARBA" id="ARBA00023235"/>
    </source>
</evidence>
<feature type="binding site" evidence="9">
    <location>
        <position position="181"/>
    </location>
    <ligand>
        <name>Zn(2+)</name>
        <dbReference type="ChEBI" id="CHEBI:29105"/>
    </ligand>
</feature>
<evidence type="ECO:0000313" key="11">
    <source>
        <dbReference type="EMBL" id="WKW12462.1"/>
    </source>
</evidence>
<dbReference type="RefSeq" id="WP_367885340.1">
    <property type="nucleotide sequence ID" value="NZ_CP130612.1"/>
</dbReference>
<keyword evidence="7 9" id="KW-0413">Isomerase</keyword>
<protein>
    <recommendedName>
        <fullName evidence="9">Phosphoheptose isomerase</fullName>
        <ecNumber evidence="9">5.3.1.28</ecNumber>
    </recommendedName>
    <alternativeName>
        <fullName evidence="9">Sedoheptulose 7-phosphate isomerase</fullName>
    </alternativeName>
</protein>
<evidence type="ECO:0000256" key="4">
    <source>
        <dbReference type="ARBA" id="ARBA00022490"/>
    </source>
</evidence>
<comment type="function">
    <text evidence="9">Catalyzes the isomerization of sedoheptulose 7-phosphate in D-glycero-D-manno-heptose 7-phosphate.</text>
</comment>
<keyword evidence="4 9" id="KW-0963">Cytoplasm</keyword>
<evidence type="ECO:0000259" key="10">
    <source>
        <dbReference type="PROSITE" id="PS51464"/>
    </source>
</evidence>
<name>A0AA49K0D2_9BACT</name>
<dbReference type="EMBL" id="CP130613">
    <property type="protein sequence ID" value="WKW15369.1"/>
    <property type="molecule type" value="Genomic_DNA"/>
</dbReference>
<comment type="catalytic activity">
    <reaction evidence="1 9">
        <text>2 D-sedoheptulose 7-phosphate = D-glycero-alpha-D-manno-heptose 7-phosphate + D-glycero-beta-D-manno-heptose 7-phosphate</text>
        <dbReference type="Rhea" id="RHEA:27489"/>
        <dbReference type="ChEBI" id="CHEBI:57483"/>
        <dbReference type="ChEBI" id="CHEBI:60203"/>
        <dbReference type="ChEBI" id="CHEBI:60204"/>
        <dbReference type="EC" id="5.3.1.28"/>
    </reaction>
</comment>
<sequence>MSQHPVMSAVQHLRDLSETAARAADALAGQIAEATEMTRECLRGGGTLFFAGNGGSAADAQHIATEYTIRYLRTRRALRAVALTTDTSALTAAGNDFSFDEIFSRQVEALGRAGDLLFVHTTSGNSPNCLRAIEAAKALGMKTVALTAKDGGKVKGMADLTIIVPTTRTDRAQELHLAIQHAICDAVDADVAHA</sequence>
<dbReference type="GO" id="GO:0005975">
    <property type="term" value="P:carbohydrate metabolic process"/>
    <property type="evidence" value="ECO:0007669"/>
    <property type="project" value="UniProtKB-UniRule"/>
</dbReference>
<dbReference type="EMBL" id="CP130612">
    <property type="protein sequence ID" value="WKW12462.1"/>
    <property type="molecule type" value="Genomic_DNA"/>
</dbReference>
<dbReference type="PANTHER" id="PTHR30390">
    <property type="entry name" value="SEDOHEPTULOSE 7-PHOSPHATE ISOMERASE / DNAA INITIATOR-ASSOCIATING FACTOR FOR REPLICATION INITIATION"/>
    <property type="match status" value="1"/>
</dbReference>
<dbReference type="InterPro" id="IPR050099">
    <property type="entry name" value="SIS_GmhA/DiaA_subfam"/>
</dbReference>
<feature type="binding site" evidence="9">
    <location>
        <position position="173"/>
    </location>
    <ligand>
        <name>Zn(2+)</name>
        <dbReference type="ChEBI" id="CHEBI:29105"/>
    </ligand>
</feature>
<dbReference type="HAMAP" id="MF_00067">
    <property type="entry name" value="GmhA"/>
    <property type="match status" value="1"/>
</dbReference>
<evidence type="ECO:0000256" key="2">
    <source>
        <dbReference type="ARBA" id="ARBA00004496"/>
    </source>
</evidence>
<keyword evidence="6 9" id="KW-0862">Zinc</keyword>
<feature type="binding site" evidence="9">
    <location>
        <begin position="95"/>
        <end position="96"/>
    </location>
    <ligand>
        <name>substrate</name>
    </ligand>
</feature>
<keyword evidence="13" id="KW-1185">Reference proteome</keyword>
<accession>A0AA49Q528</accession>
<reference evidence="12" key="1">
    <citation type="submission" date="2023-07" db="EMBL/GenBank/DDBJ databases">
        <authorList>
            <person name="Haufschild T."/>
            <person name="Kallscheuer N."/>
            <person name="Hammer J."/>
            <person name="Kohn T."/>
            <person name="Kabuu M."/>
            <person name="Jogler M."/>
            <person name="Wohfarth N."/>
            <person name="Heuer A."/>
            <person name="Rohde M."/>
            <person name="van Teeseling M.C.F."/>
            <person name="Jogler C."/>
        </authorList>
    </citation>
    <scope>NUCLEOTIDE SEQUENCE</scope>
    <source>
        <strain evidence="11">Strain 138</strain>
        <strain evidence="12">Strain 318</strain>
    </source>
</reference>
<evidence type="ECO:0000256" key="6">
    <source>
        <dbReference type="ARBA" id="ARBA00022833"/>
    </source>
</evidence>
<evidence type="ECO:0000256" key="9">
    <source>
        <dbReference type="HAMAP-Rule" id="MF_00067"/>
    </source>
</evidence>
<evidence type="ECO:0000256" key="3">
    <source>
        <dbReference type="ARBA" id="ARBA00009894"/>
    </source>
</evidence>
<dbReference type="GO" id="GO:1901135">
    <property type="term" value="P:carbohydrate derivative metabolic process"/>
    <property type="evidence" value="ECO:0007669"/>
    <property type="project" value="InterPro"/>
</dbReference>
<feature type="binding site" evidence="9">
    <location>
        <position position="126"/>
    </location>
    <ligand>
        <name>substrate</name>
    </ligand>
</feature>
<dbReference type="SUPFAM" id="SSF53697">
    <property type="entry name" value="SIS domain"/>
    <property type="match status" value="1"/>
</dbReference>
<keyword evidence="8 9" id="KW-0119">Carbohydrate metabolism</keyword>
<dbReference type="PROSITE" id="PS51464">
    <property type="entry name" value="SIS"/>
    <property type="match status" value="1"/>
</dbReference>
<evidence type="ECO:0000313" key="12">
    <source>
        <dbReference type="EMBL" id="WKW15369.1"/>
    </source>
</evidence>
<feature type="binding site" evidence="9">
    <location>
        <position position="62"/>
    </location>
    <ligand>
        <name>Zn(2+)</name>
        <dbReference type="ChEBI" id="CHEBI:29105"/>
    </ligand>
</feature>
<dbReference type="GO" id="GO:0008968">
    <property type="term" value="F:D-sedoheptulose 7-phosphate isomerase activity"/>
    <property type="evidence" value="ECO:0007669"/>
    <property type="project" value="UniProtKB-UniRule"/>
</dbReference>
<feature type="binding site" evidence="9">
    <location>
        <position position="173"/>
    </location>
    <ligand>
        <name>substrate</name>
    </ligand>
</feature>
<gene>
    <name evidence="9" type="primary">gmhA</name>
    <name evidence="11" type="ORF">Strain138_001755</name>
    <name evidence="12" type="ORF">Strain318_001754</name>
</gene>
<feature type="binding site" evidence="9">
    <location>
        <position position="66"/>
    </location>
    <ligand>
        <name>Zn(2+)</name>
        <dbReference type="ChEBI" id="CHEBI:29105"/>
    </ligand>
</feature>
<evidence type="ECO:0000256" key="8">
    <source>
        <dbReference type="ARBA" id="ARBA00023277"/>
    </source>
</evidence>
<dbReference type="InterPro" id="IPR001347">
    <property type="entry name" value="SIS_dom"/>
</dbReference>
<evidence type="ECO:0000256" key="5">
    <source>
        <dbReference type="ARBA" id="ARBA00022723"/>
    </source>
</evidence>
<dbReference type="InterPro" id="IPR035461">
    <property type="entry name" value="GmhA/DiaA"/>
</dbReference>
<dbReference type="GO" id="GO:0097367">
    <property type="term" value="F:carbohydrate derivative binding"/>
    <property type="evidence" value="ECO:0007669"/>
    <property type="project" value="InterPro"/>
</dbReference>
<comment type="subcellular location">
    <subcellularLocation>
        <location evidence="2 9">Cytoplasm</location>
    </subcellularLocation>
</comment>
<dbReference type="GO" id="GO:0005737">
    <property type="term" value="C:cytoplasm"/>
    <property type="evidence" value="ECO:0007669"/>
    <property type="project" value="UniProtKB-SubCell"/>
</dbReference>